<keyword evidence="4" id="KW-1185">Reference proteome</keyword>
<feature type="domain" description="Cell wall hydrolase SleB" evidence="2">
    <location>
        <begin position="99"/>
        <end position="207"/>
    </location>
</feature>
<evidence type="ECO:0000313" key="4">
    <source>
        <dbReference type="Proteomes" id="UP001500827"/>
    </source>
</evidence>
<dbReference type="Gene3D" id="1.10.10.2520">
    <property type="entry name" value="Cell wall hydrolase SleB, domain 1"/>
    <property type="match status" value="1"/>
</dbReference>
<dbReference type="InterPro" id="IPR011105">
    <property type="entry name" value="Cell_wall_hydrolase_SleB"/>
</dbReference>
<dbReference type="EMBL" id="BAABBM010000001">
    <property type="protein sequence ID" value="GAA3893367.1"/>
    <property type="molecule type" value="Genomic_DNA"/>
</dbReference>
<protein>
    <recommendedName>
        <fullName evidence="2">Cell wall hydrolase SleB domain-containing protein</fullName>
    </recommendedName>
</protein>
<dbReference type="InterPro" id="IPR042047">
    <property type="entry name" value="SleB_dom1"/>
</dbReference>
<dbReference type="Proteomes" id="UP001500827">
    <property type="component" value="Unassembled WGS sequence"/>
</dbReference>
<name>A0ABP7L341_9SPHN</name>
<evidence type="ECO:0000256" key="1">
    <source>
        <dbReference type="SAM" id="MobiDB-lite"/>
    </source>
</evidence>
<sequence>MLALALATAGLFANANKVEDLRRAQRAAKIASSTGEAVAPLNVVKPLTPEEALKANEDRPFDITPDTPAKQFRLIADDGSRERALECLTQAVYYEAATEGIDGQRAVAQVVLNRMRHPGFPSTVCGVVYQGSNLPTGCQFTFTCDGALMRNPIPSIWARAKKIASQALEGKVFAAVGHATHYHADYVLPYWADSLAKQVQIGHHIFYRLQGRLGTQAAFSQRYGGKEPLLATEPSTASVAAEAADQAQALLNSGLTTPTPLAADGAGIAGGNNQPKQVLLADAGKGTLLIDEGVPPPSGTKRRARQDCSAPSEKQIRPVAPTDMHAGNPFSDC</sequence>
<feature type="region of interest" description="Disordered" evidence="1">
    <location>
        <begin position="290"/>
        <end position="333"/>
    </location>
</feature>
<comment type="caution">
    <text evidence="3">The sequence shown here is derived from an EMBL/GenBank/DDBJ whole genome shotgun (WGS) entry which is preliminary data.</text>
</comment>
<dbReference type="Pfam" id="PF07486">
    <property type="entry name" value="Hydrolase_2"/>
    <property type="match status" value="1"/>
</dbReference>
<proteinExistence type="predicted"/>
<accession>A0ABP7L341</accession>
<organism evidence="3 4">
    <name type="scientific">Sphingomonas limnosediminicola</name>
    <dbReference type="NCBI Taxonomy" id="940133"/>
    <lineage>
        <taxon>Bacteria</taxon>
        <taxon>Pseudomonadati</taxon>
        <taxon>Pseudomonadota</taxon>
        <taxon>Alphaproteobacteria</taxon>
        <taxon>Sphingomonadales</taxon>
        <taxon>Sphingomonadaceae</taxon>
        <taxon>Sphingomonas</taxon>
    </lineage>
</organism>
<evidence type="ECO:0000313" key="3">
    <source>
        <dbReference type="EMBL" id="GAA3893367.1"/>
    </source>
</evidence>
<evidence type="ECO:0000259" key="2">
    <source>
        <dbReference type="Pfam" id="PF07486"/>
    </source>
</evidence>
<reference evidence="4" key="1">
    <citation type="journal article" date="2019" name="Int. J. Syst. Evol. Microbiol.">
        <title>The Global Catalogue of Microorganisms (GCM) 10K type strain sequencing project: providing services to taxonomists for standard genome sequencing and annotation.</title>
        <authorList>
            <consortium name="The Broad Institute Genomics Platform"/>
            <consortium name="The Broad Institute Genome Sequencing Center for Infectious Disease"/>
            <person name="Wu L."/>
            <person name="Ma J."/>
        </authorList>
    </citation>
    <scope>NUCLEOTIDE SEQUENCE [LARGE SCALE GENOMIC DNA]</scope>
    <source>
        <strain evidence="4">JCM 17543</strain>
    </source>
</reference>
<gene>
    <name evidence="3" type="ORF">GCM10022276_10730</name>
</gene>